<reference evidence="2 3" key="1">
    <citation type="submission" date="2016-12" db="EMBL/GenBank/DDBJ databases">
        <title>Complete genome sequence of Clostridium kluyveri JZZ isolated from the pit mud of a Chinese flavor liquor-making factory.</title>
        <authorList>
            <person name="Wang Y."/>
        </authorList>
    </citation>
    <scope>NUCLEOTIDE SEQUENCE [LARGE SCALE GENOMIC DNA]</scope>
    <source>
        <strain evidence="2 3">JZZ</strain>
    </source>
</reference>
<proteinExistence type="predicted"/>
<dbReference type="SUPFAM" id="SSF143100">
    <property type="entry name" value="TTHA1013/TTHA0281-like"/>
    <property type="match status" value="1"/>
</dbReference>
<feature type="domain" description="HicB-like antitoxin of toxin-antitoxin system" evidence="1">
    <location>
        <begin position="6"/>
        <end position="109"/>
    </location>
</feature>
<dbReference type="Proteomes" id="UP000184604">
    <property type="component" value="Chromosome"/>
</dbReference>
<dbReference type="PANTHER" id="PTHR34504:SF4">
    <property type="entry name" value="ANTITOXIN HICB"/>
    <property type="match status" value="1"/>
</dbReference>
<evidence type="ECO:0000313" key="2">
    <source>
        <dbReference type="EMBL" id="APM37968.1"/>
    </source>
</evidence>
<dbReference type="Pfam" id="PF15919">
    <property type="entry name" value="HicB_lk_antitox"/>
    <property type="match status" value="1"/>
</dbReference>
<dbReference type="EMBL" id="CP018335">
    <property type="protein sequence ID" value="APM37968.1"/>
    <property type="molecule type" value="Genomic_DNA"/>
</dbReference>
<sequence>MDRYMFPAVFESCEEGGYSIHFPDLPGCISEGDTLDEALYMAKEALELFLWNMEDDKDDIPQPTLPEKIETETGDFVVPIIADMKLVRAQMNNKTVNTNVTMPQWLKYKAEENKINFSQLLQEAIKEKLNINS</sequence>
<name>A0A1L5F4M0_CLOKL</name>
<dbReference type="InterPro" id="IPR031807">
    <property type="entry name" value="HicB-like"/>
</dbReference>
<evidence type="ECO:0000313" key="3">
    <source>
        <dbReference type="Proteomes" id="UP000184604"/>
    </source>
</evidence>
<dbReference type="OrthoDB" id="5419659at2"/>
<organism evidence="2 3">
    <name type="scientific">Clostridium kluyveri</name>
    <dbReference type="NCBI Taxonomy" id="1534"/>
    <lineage>
        <taxon>Bacteria</taxon>
        <taxon>Bacillati</taxon>
        <taxon>Bacillota</taxon>
        <taxon>Clostridia</taxon>
        <taxon>Eubacteriales</taxon>
        <taxon>Clostridiaceae</taxon>
        <taxon>Clostridium</taxon>
    </lineage>
</organism>
<dbReference type="AlphaFoldDB" id="A0A1L5F4M0"/>
<dbReference type="InterPro" id="IPR035069">
    <property type="entry name" value="TTHA1013/TTHA0281-like"/>
</dbReference>
<dbReference type="InterPro" id="IPR051404">
    <property type="entry name" value="TA_system_antitoxin"/>
</dbReference>
<dbReference type="Gene3D" id="3.30.160.250">
    <property type="match status" value="1"/>
</dbReference>
<evidence type="ECO:0000259" key="1">
    <source>
        <dbReference type="Pfam" id="PF15919"/>
    </source>
</evidence>
<dbReference type="PANTHER" id="PTHR34504">
    <property type="entry name" value="ANTITOXIN HICB"/>
    <property type="match status" value="1"/>
</dbReference>
<gene>
    <name evidence="2" type="ORF">BS101_04075</name>
</gene>
<protein>
    <submittedName>
        <fullName evidence="2">Pilus assembly protein HicB</fullName>
    </submittedName>
</protein>
<dbReference type="RefSeq" id="WP_073537664.1">
    <property type="nucleotide sequence ID" value="NZ_CP018335.1"/>
</dbReference>
<accession>A0A1L5F4M0</accession>